<evidence type="ECO:0000256" key="1">
    <source>
        <dbReference type="ARBA" id="ARBA00023015"/>
    </source>
</evidence>
<keyword evidence="4" id="KW-0539">Nucleus</keyword>
<dbReference type="EnsemblPlants" id="AES59477">
    <property type="protein sequence ID" value="AES59477"/>
    <property type="gene ID" value="MTR_1g019820"/>
</dbReference>
<evidence type="ECO:0000256" key="2">
    <source>
        <dbReference type="ARBA" id="ARBA00023125"/>
    </source>
</evidence>
<reference evidence="7 9" key="1">
    <citation type="journal article" date="2011" name="Nature">
        <title>The Medicago genome provides insight into the evolution of rhizobial symbioses.</title>
        <authorList>
            <person name="Young N.D."/>
            <person name="Debelle F."/>
            <person name="Oldroyd G.E."/>
            <person name="Geurts R."/>
            <person name="Cannon S.B."/>
            <person name="Udvardi M.K."/>
            <person name="Benedito V.A."/>
            <person name="Mayer K.F."/>
            <person name="Gouzy J."/>
            <person name="Schoof H."/>
            <person name="Van de Peer Y."/>
            <person name="Proost S."/>
            <person name="Cook D.R."/>
            <person name="Meyers B.C."/>
            <person name="Spannagl M."/>
            <person name="Cheung F."/>
            <person name="De Mita S."/>
            <person name="Krishnakumar V."/>
            <person name="Gundlach H."/>
            <person name="Zhou S."/>
            <person name="Mudge J."/>
            <person name="Bharti A.K."/>
            <person name="Murray J.D."/>
            <person name="Naoumkina M.A."/>
            <person name="Rosen B."/>
            <person name="Silverstein K.A."/>
            <person name="Tang H."/>
            <person name="Rombauts S."/>
            <person name="Zhao P.X."/>
            <person name="Zhou P."/>
            <person name="Barbe V."/>
            <person name="Bardou P."/>
            <person name="Bechner M."/>
            <person name="Bellec A."/>
            <person name="Berger A."/>
            <person name="Berges H."/>
            <person name="Bidwell S."/>
            <person name="Bisseling T."/>
            <person name="Choisne N."/>
            <person name="Couloux A."/>
            <person name="Denny R."/>
            <person name="Deshpande S."/>
            <person name="Dai X."/>
            <person name="Doyle J.J."/>
            <person name="Dudez A.M."/>
            <person name="Farmer A.D."/>
            <person name="Fouteau S."/>
            <person name="Franken C."/>
            <person name="Gibelin C."/>
            <person name="Gish J."/>
            <person name="Goldstein S."/>
            <person name="Gonzalez A.J."/>
            <person name="Green P.J."/>
            <person name="Hallab A."/>
            <person name="Hartog M."/>
            <person name="Hua A."/>
            <person name="Humphray S.J."/>
            <person name="Jeong D.H."/>
            <person name="Jing Y."/>
            <person name="Jocker A."/>
            <person name="Kenton S.M."/>
            <person name="Kim D.J."/>
            <person name="Klee K."/>
            <person name="Lai H."/>
            <person name="Lang C."/>
            <person name="Lin S."/>
            <person name="Macmil S.L."/>
            <person name="Magdelenat G."/>
            <person name="Matthews L."/>
            <person name="McCorrison J."/>
            <person name="Monaghan E.L."/>
            <person name="Mun J.H."/>
            <person name="Najar F.Z."/>
            <person name="Nicholson C."/>
            <person name="Noirot C."/>
            <person name="O'Bleness M."/>
            <person name="Paule C.R."/>
            <person name="Poulain J."/>
            <person name="Prion F."/>
            <person name="Qin B."/>
            <person name="Qu C."/>
            <person name="Retzel E.F."/>
            <person name="Riddle C."/>
            <person name="Sallet E."/>
            <person name="Samain S."/>
            <person name="Samson N."/>
            <person name="Sanders I."/>
            <person name="Saurat O."/>
            <person name="Scarpelli C."/>
            <person name="Schiex T."/>
            <person name="Segurens B."/>
            <person name="Severin A.J."/>
            <person name="Sherrier D.J."/>
            <person name="Shi R."/>
            <person name="Sims S."/>
            <person name="Singer S.R."/>
            <person name="Sinharoy S."/>
            <person name="Sterck L."/>
            <person name="Viollet A."/>
            <person name="Wang B.B."/>
            <person name="Wang K."/>
            <person name="Wang M."/>
            <person name="Wang X."/>
            <person name="Warfsmann J."/>
            <person name="Weissenbach J."/>
            <person name="White D.D."/>
            <person name="White J.D."/>
            <person name="Wiley G.B."/>
            <person name="Wincker P."/>
            <person name="Xing Y."/>
            <person name="Yang L."/>
            <person name="Yao Z."/>
            <person name="Ying F."/>
            <person name="Zhai J."/>
            <person name="Zhou L."/>
            <person name="Zuber A."/>
            <person name="Denarie J."/>
            <person name="Dixon R.A."/>
            <person name="May G.D."/>
            <person name="Schwartz D.C."/>
            <person name="Rogers J."/>
            <person name="Quetier F."/>
            <person name="Town C.D."/>
            <person name="Roe B.A."/>
        </authorList>
    </citation>
    <scope>NUCLEOTIDE SEQUENCE [LARGE SCALE GENOMIC DNA]</scope>
    <source>
        <strain evidence="7">A17</strain>
        <strain evidence="8 9">cv. Jemalong A17</strain>
    </source>
</reference>
<organism evidence="7 9">
    <name type="scientific">Medicago truncatula</name>
    <name type="common">Barrel medic</name>
    <name type="synonym">Medicago tribuloides</name>
    <dbReference type="NCBI Taxonomy" id="3880"/>
    <lineage>
        <taxon>Eukaryota</taxon>
        <taxon>Viridiplantae</taxon>
        <taxon>Streptophyta</taxon>
        <taxon>Embryophyta</taxon>
        <taxon>Tracheophyta</taxon>
        <taxon>Spermatophyta</taxon>
        <taxon>Magnoliopsida</taxon>
        <taxon>eudicotyledons</taxon>
        <taxon>Gunneridae</taxon>
        <taxon>Pentapetalae</taxon>
        <taxon>rosids</taxon>
        <taxon>fabids</taxon>
        <taxon>Fabales</taxon>
        <taxon>Fabaceae</taxon>
        <taxon>Papilionoideae</taxon>
        <taxon>50 kb inversion clade</taxon>
        <taxon>NPAAA clade</taxon>
        <taxon>Hologalegina</taxon>
        <taxon>IRL clade</taxon>
        <taxon>Trifolieae</taxon>
        <taxon>Medicago</taxon>
    </lineage>
</organism>
<dbReference type="PaxDb" id="3880-AES59477"/>
<keyword evidence="3" id="KW-0804">Transcription</keyword>
<evidence type="ECO:0000256" key="5">
    <source>
        <dbReference type="SAM" id="MobiDB-lite"/>
    </source>
</evidence>
<name>G7I4G0_MEDTR</name>
<feature type="compositionally biased region" description="Basic and acidic residues" evidence="5">
    <location>
        <begin position="160"/>
        <end position="176"/>
    </location>
</feature>
<proteinExistence type="predicted"/>
<gene>
    <name evidence="7" type="ordered locus">MTR_1g019820</name>
</gene>
<evidence type="ECO:0000259" key="6">
    <source>
        <dbReference type="PROSITE" id="PS51005"/>
    </source>
</evidence>
<keyword evidence="9" id="KW-1185">Reference proteome</keyword>
<evidence type="ECO:0000313" key="7">
    <source>
        <dbReference type="EMBL" id="AES59477.1"/>
    </source>
</evidence>
<dbReference type="AlphaFoldDB" id="G7I4G0"/>
<evidence type="ECO:0000256" key="4">
    <source>
        <dbReference type="ARBA" id="ARBA00023242"/>
    </source>
</evidence>
<dbReference type="HOGENOM" id="CLU_1273911_0_0_1"/>
<protein>
    <recommendedName>
        <fullName evidence="6">NAC domain-containing protein</fullName>
    </recommendedName>
</protein>
<evidence type="ECO:0000313" key="9">
    <source>
        <dbReference type="Proteomes" id="UP000002051"/>
    </source>
</evidence>
<dbReference type="SUPFAM" id="SSF101941">
    <property type="entry name" value="NAC domain"/>
    <property type="match status" value="1"/>
</dbReference>
<dbReference type="GO" id="GO:0006355">
    <property type="term" value="P:regulation of DNA-templated transcription"/>
    <property type="evidence" value="ECO:0007669"/>
    <property type="project" value="InterPro"/>
</dbReference>
<feature type="region of interest" description="Disordered" evidence="5">
    <location>
        <begin position="158"/>
        <end position="177"/>
    </location>
</feature>
<dbReference type="EMBL" id="CM001217">
    <property type="protein sequence ID" value="AES59477.1"/>
    <property type="molecule type" value="Genomic_DNA"/>
</dbReference>
<evidence type="ECO:0000256" key="3">
    <source>
        <dbReference type="ARBA" id="ARBA00023163"/>
    </source>
</evidence>
<dbReference type="GO" id="GO:0003677">
    <property type="term" value="F:DNA binding"/>
    <property type="evidence" value="ECO:0007669"/>
    <property type="project" value="UniProtKB-KW"/>
</dbReference>
<dbReference type="Gene3D" id="2.170.150.80">
    <property type="entry name" value="NAC domain"/>
    <property type="match status" value="1"/>
</dbReference>
<evidence type="ECO:0000313" key="8">
    <source>
        <dbReference type="EnsemblPlants" id="AES59477"/>
    </source>
</evidence>
<dbReference type="PROSITE" id="PS51005">
    <property type="entry name" value="NAC"/>
    <property type="match status" value="1"/>
</dbReference>
<accession>G7I4G0</accession>
<dbReference type="InterPro" id="IPR003441">
    <property type="entry name" value="NAC-dom"/>
</dbReference>
<feature type="domain" description="NAC" evidence="6">
    <location>
        <begin position="1"/>
        <end position="64"/>
    </location>
</feature>
<dbReference type="Proteomes" id="UP000002051">
    <property type="component" value="Unassembled WGS sequence"/>
</dbReference>
<dbReference type="InterPro" id="IPR036093">
    <property type="entry name" value="NAC_dom_sf"/>
</dbReference>
<keyword evidence="2" id="KW-0238">DNA-binding</keyword>
<sequence>MGSVTGKSIVDKENQTLGLKKRFCFEKSNTSKDGGWILHEYSLHISLINNASDNNYVLCKFRKNLKPNPQNKGKRIDHQSNSHLMNSIGQDSQGKTENNVWRKFVHEETKSQLNGGHKRRKVGNTWPEKTVVLGLKAITNIENNDSGNIKIDLVKSANTTEEKSNKEDGDRIINKDEDGDISWPEFFARQLLEGNEGSLIEEEDIEMIPNSGKHCYV</sequence>
<reference evidence="8" key="3">
    <citation type="submission" date="2015-04" db="UniProtKB">
        <authorList>
            <consortium name="EnsemblPlants"/>
        </authorList>
    </citation>
    <scope>IDENTIFICATION</scope>
    <source>
        <strain evidence="8">cv. Jemalong A17</strain>
    </source>
</reference>
<reference evidence="7 9" key="2">
    <citation type="journal article" date="2014" name="BMC Genomics">
        <title>An improved genome release (version Mt4.0) for the model legume Medicago truncatula.</title>
        <authorList>
            <person name="Tang H."/>
            <person name="Krishnakumar V."/>
            <person name="Bidwell S."/>
            <person name="Rosen B."/>
            <person name="Chan A."/>
            <person name="Zhou S."/>
            <person name="Gentzbittel L."/>
            <person name="Childs K.L."/>
            <person name="Yandell M."/>
            <person name="Gundlach H."/>
            <person name="Mayer K.F."/>
            <person name="Schwartz D.C."/>
            <person name="Town C.D."/>
        </authorList>
    </citation>
    <scope>GENOME REANNOTATION</scope>
    <source>
        <strain evidence="8 9">cv. Jemalong A17</strain>
    </source>
</reference>
<keyword evidence="1" id="KW-0805">Transcription regulation</keyword>